<dbReference type="RefSeq" id="WP_271712967.1">
    <property type="nucleotide sequence ID" value="NZ_AP024169.1"/>
</dbReference>
<reference evidence="1 2" key="1">
    <citation type="submission" date="2020-11" db="EMBL/GenBank/DDBJ databases">
        <title>Draft genome sequencing of a Lachnospiraceae strain isolated from anoxic soil subjected to BSD treatment.</title>
        <authorList>
            <person name="Uek A."/>
            <person name="Tonouchi A."/>
        </authorList>
    </citation>
    <scope>NUCLEOTIDE SEQUENCE [LARGE SCALE GENOMIC DNA]</scope>
    <source>
        <strain evidence="1 2">TB5</strain>
    </source>
</reference>
<accession>A0A7R7IDM7</accession>
<organism evidence="1 2">
    <name type="scientific">Anaeromicropila herbilytica</name>
    <dbReference type="NCBI Taxonomy" id="2785025"/>
    <lineage>
        <taxon>Bacteria</taxon>
        <taxon>Bacillati</taxon>
        <taxon>Bacillota</taxon>
        <taxon>Clostridia</taxon>
        <taxon>Lachnospirales</taxon>
        <taxon>Lachnospiraceae</taxon>
        <taxon>Anaeromicropila</taxon>
    </lineage>
</organism>
<keyword evidence="2" id="KW-1185">Reference proteome</keyword>
<evidence type="ECO:0000313" key="2">
    <source>
        <dbReference type="Proteomes" id="UP000595897"/>
    </source>
</evidence>
<gene>
    <name evidence="1" type="ORF">bsdtb5_31730</name>
</gene>
<dbReference type="EMBL" id="AP024169">
    <property type="protein sequence ID" value="BCN31878.1"/>
    <property type="molecule type" value="Genomic_DNA"/>
</dbReference>
<evidence type="ECO:0000313" key="1">
    <source>
        <dbReference type="EMBL" id="BCN31878.1"/>
    </source>
</evidence>
<dbReference type="KEGG" id="ahb:bsdtb5_31730"/>
<protein>
    <submittedName>
        <fullName evidence="1">Uncharacterized protein</fullName>
    </submittedName>
</protein>
<dbReference type="Proteomes" id="UP000595897">
    <property type="component" value="Chromosome"/>
</dbReference>
<sequence>MGKTKRGKTIKKIPNWRGTCPACKRTRVKLLWDKLLDKGTVKVCKICGNK</sequence>
<dbReference type="AlphaFoldDB" id="A0A7R7IDM7"/>
<proteinExistence type="predicted"/>
<name>A0A7R7IDM7_9FIRM</name>